<dbReference type="InterPro" id="IPR050706">
    <property type="entry name" value="Cyclic-di-GMP_PDE-like"/>
</dbReference>
<dbReference type="Gene3D" id="3.20.20.450">
    <property type="entry name" value="EAL domain"/>
    <property type="match status" value="1"/>
</dbReference>
<dbReference type="SMART" id="SM00267">
    <property type="entry name" value="GGDEF"/>
    <property type="match status" value="1"/>
</dbReference>
<protein>
    <submittedName>
        <fullName evidence="5">Diguanylate cyclase (GGDEF) domain-containing protein</fullName>
    </submittedName>
</protein>
<dbReference type="PROSITE" id="PS51371">
    <property type="entry name" value="CBS"/>
    <property type="match status" value="1"/>
</dbReference>
<dbReference type="AlphaFoldDB" id="A0A1M4ZQ74"/>
<dbReference type="GO" id="GO:0071111">
    <property type="term" value="F:cyclic-guanylate-specific phosphodiesterase activity"/>
    <property type="evidence" value="ECO:0007669"/>
    <property type="project" value="InterPro"/>
</dbReference>
<evidence type="ECO:0000259" key="4">
    <source>
        <dbReference type="PROSITE" id="PS51371"/>
    </source>
</evidence>
<dbReference type="PANTHER" id="PTHR33121:SF76">
    <property type="entry name" value="SIGNALING PROTEIN"/>
    <property type="match status" value="1"/>
</dbReference>
<dbReference type="CDD" id="cd04598">
    <property type="entry name" value="CBS_pair_GGDEF_EAL"/>
    <property type="match status" value="1"/>
</dbReference>
<dbReference type="InterPro" id="IPR029787">
    <property type="entry name" value="Nucleotide_cyclase"/>
</dbReference>
<evidence type="ECO:0000313" key="6">
    <source>
        <dbReference type="Proteomes" id="UP000184148"/>
    </source>
</evidence>
<dbReference type="EMBL" id="FQUY01000014">
    <property type="protein sequence ID" value="SHF20250.1"/>
    <property type="molecule type" value="Genomic_DNA"/>
</dbReference>
<dbReference type="Pfam" id="PF00571">
    <property type="entry name" value="CBS"/>
    <property type="match status" value="2"/>
</dbReference>
<organism evidence="5 6">
    <name type="scientific">Desulforamulus putei DSM 12395</name>
    <dbReference type="NCBI Taxonomy" id="1121429"/>
    <lineage>
        <taxon>Bacteria</taxon>
        <taxon>Bacillati</taxon>
        <taxon>Bacillota</taxon>
        <taxon>Clostridia</taxon>
        <taxon>Eubacteriales</taxon>
        <taxon>Peptococcaceae</taxon>
        <taxon>Desulforamulus</taxon>
    </lineage>
</organism>
<dbReference type="Proteomes" id="UP000184148">
    <property type="component" value="Unassembled WGS sequence"/>
</dbReference>
<feature type="domain" description="CBS" evidence="4">
    <location>
        <begin position="457"/>
        <end position="515"/>
    </location>
</feature>
<dbReference type="InterPro" id="IPR046342">
    <property type="entry name" value="CBS_dom_sf"/>
</dbReference>
<dbReference type="PROSITE" id="PS50883">
    <property type="entry name" value="EAL"/>
    <property type="match status" value="1"/>
</dbReference>
<feature type="domain" description="EAL" evidence="2">
    <location>
        <begin position="185"/>
        <end position="435"/>
    </location>
</feature>
<dbReference type="InterPro" id="IPR035919">
    <property type="entry name" value="EAL_sf"/>
</dbReference>
<gene>
    <name evidence="5" type="ORF">SAMN02745133_02068</name>
</gene>
<name>A0A1M4ZQ74_9FIRM</name>
<dbReference type="RefSeq" id="WP_084127700.1">
    <property type="nucleotide sequence ID" value="NZ_FQUY01000014.1"/>
</dbReference>
<evidence type="ECO:0000259" key="3">
    <source>
        <dbReference type="PROSITE" id="PS50887"/>
    </source>
</evidence>
<evidence type="ECO:0000313" key="5">
    <source>
        <dbReference type="EMBL" id="SHF20250.1"/>
    </source>
</evidence>
<dbReference type="PROSITE" id="PS50887">
    <property type="entry name" value="GGDEF"/>
    <property type="match status" value="2"/>
</dbReference>
<sequence length="772" mass="87239">MFLNKLTGQFKSSMRRFIKRKSLFLYLLEGSSFLEKLVEMMTRGSSVLLLYVDIADFHQVMQLHGETAAKRVLNILLSALGERAGEFINCSGEIIVENLWGDDFLVLCRQEKTLPPEQLNKMATAMRIALEEALKTELIKITGNTVKLHVGYSTITRGLKNPEQALYTALKEAQKVAKGAWDQQMVHLLGEFNDLLENKKFRIIYQPIVSLQTGEILGWEALTRGPENSYFLSPAVIFNYAEEAGLLFPLEKVCRELAIKNFDLVDSSKKLFLNIHPQTINDPQFVKGETIKMLKDSHLSPHNLVFEITERQGIHDFHQFNKTLAHYRNQGYRVAVDDAGAGFSSLQAIAEVRPEYIKIDHSLVKDINSNRVKQALLETFVTFAQKIGCSIIAEGIETEAELTTLRSIGVHYGQGYFLARPASPMPSVRTEALNKILSLASRNPTDVWQKAFPIGEITEPAVQVTTDTPVRRLKEMMDSNDMVNGVVVLEGNRPVGLLMRHHLDRYLGTQYGVALYFERPVSMIMDADPLIVDTSLPIEQVSQLSMNRDKLKLYDYIVVTRDNQLHGVVSVQTLLDTMTKIRMEVAKGANPLTGLPGNLTIEREINNRLTEKSPFACIYVDLDNFKSYNDRYGFENGDRLILLAARLLTGVVRKYGGSLDFVGHIGGDDFIVLTHKEKAEEICRRYIRYFDRLVKNLYSTEDKNLGGFYGINRQGQEIWFPLVSVSMAIVDCAGHCSPEQLAETTAQLKHYAKSKSGSIYVRDRRQPSRTHA</sequence>
<dbReference type="InterPro" id="IPR000160">
    <property type="entry name" value="GGDEF_dom"/>
</dbReference>
<dbReference type="Gene3D" id="3.30.70.270">
    <property type="match status" value="2"/>
</dbReference>
<dbReference type="CDD" id="cd01948">
    <property type="entry name" value="EAL"/>
    <property type="match status" value="1"/>
</dbReference>
<dbReference type="CDD" id="cd01949">
    <property type="entry name" value="GGDEF"/>
    <property type="match status" value="1"/>
</dbReference>
<dbReference type="PANTHER" id="PTHR33121">
    <property type="entry name" value="CYCLIC DI-GMP PHOSPHODIESTERASE PDEF"/>
    <property type="match status" value="1"/>
</dbReference>
<dbReference type="SMART" id="SM00052">
    <property type="entry name" value="EAL"/>
    <property type="match status" value="1"/>
</dbReference>
<accession>A0A1M4ZQ74</accession>
<dbReference type="STRING" id="1121429.SAMN02745133_02068"/>
<reference evidence="6" key="1">
    <citation type="submission" date="2016-11" db="EMBL/GenBank/DDBJ databases">
        <authorList>
            <person name="Varghese N."/>
            <person name="Submissions S."/>
        </authorList>
    </citation>
    <scope>NUCLEOTIDE SEQUENCE [LARGE SCALE GENOMIC DNA]</scope>
    <source>
        <strain evidence="6">DSM 12395</strain>
    </source>
</reference>
<proteinExistence type="predicted"/>
<dbReference type="Gene3D" id="3.10.580.10">
    <property type="entry name" value="CBS-domain"/>
    <property type="match status" value="1"/>
</dbReference>
<dbReference type="Pfam" id="PF00990">
    <property type="entry name" value="GGDEF"/>
    <property type="match status" value="1"/>
</dbReference>
<dbReference type="NCBIfam" id="TIGR00254">
    <property type="entry name" value="GGDEF"/>
    <property type="match status" value="1"/>
</dbReference>
<dbReference type="Pfam" id="PF00563">
    <property type="entry name" value="EAL"/>
    <property type="match status" value="1"/>
</dbReference>
<feature type="domain" description="GGDEF" evidence="3">
    <location>
        <begin position="45"/>
        <end position="191"/>
    </location>
</feature>
<keyword evidence="6" id="KW-1185">Reference proteome</keyword>
<keyword evidence="1" id="KW-0129">CBS domain</keyword>
<dbReference type="InterPro" id="IPR000644">
    <property type="entry name" value="CBS_dom"/>
</dbReference>
<dbReference type="SUPFAM" id="SSF54631">
    <property type="entry name" value="CBS-domain pair"/>
    <property type="match status" value="1"/>
</dbReference>
<dbReference type="InterPro" id="IPR001633">
    <property type="entry name" value="EAL_dom"/>
</dbReference>
<evidence type="ECO:0000256" key="1">
    <source>
        <dbReference type="PROSITE-ProRule" id="PRU00703"/>
    </source>
</evidence>
<dbReference type="SUPFAM" id="SSF141868">
    <property type="entry name" value="EAL domain-like"/>
    <property type="match status" value="1"/>
</dbReference>
<dbReference type="SUPFAM" id="SSF55073">
    <property type="entry name" value="Nucleotide cyclase"/>
    <property type="match status" value="2"/>
</dbReference>
<dbReference type="InterPro" id="IPR043128">
    <property type="entry name" value="Rev_trsase/Diguanyl_cyclase"/>
</dbReference>
<feature type="domain" description="GGDEF" evidence="3">
    <location>
        <begin position="613"/>
        <end position="766"/>
    </location>
</feature>
<evidence type="ECO:0000259" key="2">
    <source>
        <dbReference type="PROSITE" id="PS50883"/>
    </source>
</evidence>